<evidence type="ECO:0000256" key="9">
    <source>
        <dbReference type="SAM" id="MobiDB-lite"/>
    </source>
</evidence>
<evidence type="ECO:0000256" key="6">
    <source>
        <dbReference type="ARBA" id="ARBA00023136"/>
    </source>
</evidence>
<feature type="region of interest" description="Disordered" evidence="9">
    <location>
        <begin position="281"/>
        <end position="331"/>
    </location>
</feature>
<comment type="caution">
    <text evidence="12">The sequence shown here is derived from an EMBL/GenBank/DDBJ whole genome shotgun (WGS) entry which is preliminary data.</text>
</comment>
<keyword evidence="13" id="KW-1185">Reference proteome</keyword>
<keyword evidence="6" id="KW-0472">Membrane</keyword>
<dbReference type="Proteomes" id="UP000000702">
    <property type="component" value="Unassembled WGS sequence"/>
</dbReference>
<evidence type="ECO:0000256" key="10">
    <source>
        <dbReference type="SAM" id="SignalP"/>
    </source>
</evidence>
<name>F9WFI6_TRYCI</name>
<feature type="domain" description="Trypanosome variant surface glycoprotein B-type N-terminal" evidence="11">
    <location>
        <begin position="45"/>
        <end position="270"/>
    </location>
</feature>
<comment type="subcellular location">
    <subcellularLocation>
        <location evidence="2">Cell membrane</location>
        <topology evidence="2">Lipid-anchor</topology>
        <topology evidence="2">GPI-anchor</topology>
    </subcellularLocation>
</comment>
<comment type="function">
    <text evidence="1">VSG forms a coat on the surface of the parasite. The trypanosome evades the immune response of the host by expressing a series of antigenically distinct VSGs from an estimated 1000 VSG genes.</text>
</comment>
<protein>
    <submittedName>
        <fullName evidence="12">Variant surface glycoprotein</fullName>
    </submittedName>
</protein>
<sequence>MKLLMMVVCVVVMVVASQDSGGKNHNGDEHGPLCELLRAATRLWNATREHLHKDLQDALKHLIFGDVSEASAVNFTLPDAYGNPRGKRKDWCGTCSPIEHLWPGYSASHDLICLCTFGMKPTRFPERNVANMLCGTSRPDMGYRYGRSAGWSGSGMSAYRYEHGFLNATWTNVVGNCLRQGDVTSEESDIDQKMEDLKQKLQKFTGKLRNARGFDGGTNYRLGGSDYGTHPCDGEHPQHICLEYPEWCGVFDKKWVHKNQTPWWKRLNETLNRKVSELIVKTTSTTQSSSENTQQPKESSRPPPPPQVTNEPKSRVNSSTPAGPSKIHPTESNVTTSLLKLNMTSDTPITQPLWLLGAVLLI</sequence>
<evidence type="ECO:0000313" key="13">
    <source>
        <dbReference type="Proteomes" id="UP000000702"/>
    </source>
</evidence>
<dbReference type="EMBL" id="CAEQ01002150">
    <property type="protein sequence ID" value="CCD16060.1"/>
    <property type="molecule type" value="Genomic_DNA"/>
</dbReference>
<dbReference type="VEuPathDB" id="TriTrypDB:TcIL3000_0_10260"/>
<dbReference type="GO" id="GO:0098552">
    <property type="term" value="C:side of membrane"/>
    <property type="evidence" value="ECO:0007669"/>
    <property type="project" value="UniProtKB-KW"/>
</dbReference>
<dbReference type="InterPro" id="IPR025932">
    <property type="entry name" value="Trypano_VSG_B_N_dom"/>
</dbReference>
<evidence type="ECO:0000256" key="8">
    <source>
        <dbReference type="ARBA" id="ARBA00023288"/>
    </source>
</evidence>
<evidence type="ECO:0000259" key="11">
    <source>
        <dbReference type="Pfam" id="PF13206"/>
    </source>
</evidence>
<accession>F9WFI6</accession>
<evidence type="ECO:0000256" key="5">
    <source>
        <dbReference type="ARBA" id="ARBA00022729"/>
    </source>
</evidence>
<evidence type="ECO:0000313" key="12">
    <source>
        <dbReference type="EMBL" id="CCD16060.1"/>
    </source>
</evidence>
<feature type="chain" id="PRO_5003389060" evidence="10">
    <location>
        <begin position="18"/>
        <end position="362"/>
    </location>
</feature>
<dbReference type="Pfam" id="PF13206">
    <property type="entry name" value="VSG_B"/>
    <property type="match status" value="1"/>
</dbReference>
<gene>
    <name evidence="12" type="ORF">TCIL3000_0_10260</name>
</gene>
<keyword evidence="5 10" id="KW-0732">Signal</keyword>
<evidence type="ECO:0000256" key="2">
    <source>
        <dbReference type="ARBA" id="ARBA00004609"/>
    </source>
</evidence>
<keyword evidence="7" id="KW-0325">Glycoprotein</keyword>
<reference evidence="13" key="1">
    <citation type="submission" date="2011-07" db="EMBL/GenBank/DDBJ databases">
        <title>Divergent evolution of antigenic variation in African trypanosomes.</title>
        <authorList>
            <person name="Jackson A.P."/>
            <person name="Berry A."/>
            <person name="Allison H.C."/>
            <person name="Burton P."/>
            <person name="Anderson J."/>
            <person name="Aslett M."/>
            <person name="Brown R."/>
            <person name="Corton N."/>
            <person name="Harris D."/>
            <person name="Hauser H."/>
            <person name="Gamble J."/>
            <person name="Gilderthorp R."/>
            <person name="McQuillan J."/>
            <person name="Quail M.A."/>
            <person name="Sanders M."/>
            <person name="Van Tonder A."/>
            <person name="Ginger M.L."/>
            <person name="Donelson J.E."/>
            <person name="Field M.C."/>
            <person name="Barry J.D."/>
            <person name="Berriman M."/>
            <person name="Hertz-Fowler C."/>
        </authorList>
    </citation>
    <scope>NUCLEOTIDE SEQUENCE [LARGE SCALE GENOMIC DNA]</scope>
    <source>
        <strain evidence="13">IL3000</strain>
    </source>
</reference>
<organism evidence="12 13">
    <name type="scientific">Trypanosoma congolense (strain IL3000)</name>
    <dbReference type="NCBI Taxonomy" id="1068625"/>
    <lineage>
        <taxon>Eukaryota</taxon>
        <taxon>Discoba</taxon>
        <taxon>Euglenozoa</taxon>
        <taxon>Kinetoplastea</taxon>
        <taxon>Metakinetoplastina</taxon>
        <taxon>Trypanosomatida</taxon>
        <taxon>Trypanosomatidae</taxon>
        <taxon>Trypanosoma</taxon>
        <taxon>Nannomonas</taxon>
    </lineage>
</organism>
<evidence type="ECO:0000256" key="1">
    <source>
        <dbReference type="ARBA" id="ARBA00002523"/>
    </source>
</evidence>
<evidence type="ECO:0000256" key="3">
    <source>
        <dbReference type="ARBA" id="ARBA00022475"/>
    </source>
</evidence>
<proteinExistence type="predicted"/>
<feature type="compositionally biased region" description="Polar residues" evidence="9">
    <location>
        <begin position="308"/>
        <end position="322"/>
    </location>
</feature>
<feature type="signal peptide" evidence="10">
    <location>
        <begin position="1"/>
        <end position="17"/>
    </location>
</feature>
<keyword evidence="8" id="KW-0449">Lipoprotein</keyword>
<feature type="compositionally biased region" description="Low complexity" evidence="9">
    <location>
        <begin position="282"/>
        <end position="295"/>
    </location>
</feature>
<keyword evidence="3" id="KW-1003">Cell membrane</keyword>
<reference evidence="12 13" key="2">
    <citation type="journal article" date="2012" name="Proc. Natl. Acad. Sci. U.S.A.">
        <title>Antigenic diversity is generated by distinct evolutionary mechanisms in African trypanosome species.</title>
        <authorList>
            <person name="Jackson A.P."/>
            <person name="Berry A."/>
            <person name="Aslett M."/>
            <person name="Allison H.C."/>
            <person name="Burton P."/>
            <person name="Vavrova-Anderson J."/>
            <person name="Brown R."/>
            <person name="Browne H."/>
            <person name="Corton N."/>
            <person name="Hauser H."/>
            <person name="Gamble J."/>
            <person name="Gilderthorp R."/>
            <person name="Marcello L."/>
            <person name="McQuillan J."/>
            <person name="Otto T.D."/>
            <person name="Quail M.A."/>
            <person name="Sanders M.J."/>
            <person name="van Tonder A."/>
            <person name="Ginger M.L."/>
            <person name="Field M.C."/>
            <person name="Barry J.D."/>
            <person name="Hertz-Fowler C."/>
            <person name="Berriman M."/>
        </authorList>
    </citation>
    <scope>NUCLEOTIDE SEQUENCE [LARGE SCALE GENOMIC DNA]</scope>
    <source>
        <strain evidence="12 13">IL3000</strain>
    </source>
</reference>
<keyword evidence="4" id="KW-0336">GPI-anchor</keyword>
<dbReference type="GO" id="GO:0005886">
    <property type="term" value="C:plasma membrane"/>
    <property type="evidence" value="ECO:0007669"/>
    <property type="project" value="UniProtKB-SubCell"/>
</dbReference>
<evidence type="ECO:0000256" key="4">
    <source>
        <dbReference type="ARBA" id="ARBA00022622"/>
    </source>
</evidence>
<dbReference type="AlphaFoldDB" id="F9WFI6"/>
<evidence type="ECO:0000256" key="7">
    <source>
        <dbReference type="ARBA" id="ARBA00023180"/>
    </source>
</evidence>